<keyword evidence="1" id="KW-0472">Membrane</keyword>
<evidence type="ECO:0000256" key="1">
    <source>
        <dbReference type="SAM" id="Phobius"/>
    </source>
</evidence>
<feature type="transmembrane region" description="Helical" evidence="1">
    <location>
        <begin position="20"/>
        <end position="40"/>
    </location>
</feature>
<feature type="transmembrane region" description="Helical" evidence="1">
    <location>
        <begin position="119"/>
        <end position="139"/>
    </location>
</feature>
<feature type="transmembrane region" description="Helical" evidence="1">
    <location>
        <begin position="154"/>
        <end position="172"/>
    </location>
</feature>
<accession>A0A2M7BY60</accession>
<feature type="transmembrane region" description="Helical" evidence="1">
    <location>
        <begin position="79"/>
        <end position="99"/>
    </location>
</feature>
<feature type="transmembrane region" description="Helical" evidence="1">
    <location>
        <begin position="52"/>
        <end position="73"/>
    </location>
</feature>
<proteinExistence type="predicted"/>
<keyword evidence="1" id="KW-0812">Transmembrane</keyword>
<evidence type="ECO:0008006" key="4">
    <source>
        <dbReference type="Google" id="ProtNLM"/>
    </source>
</evidence>
<evidence type="ECO:0000313" key="3">
    <source>
        <dbReference type="Proteomes" id="UP000230324"/>
    </source>
</evidence>
<evidence type="ECO:0000313" key="2">
    <source>
        <dbReference type="EMBL" id="PIV12588.1"/>
    </source>
</evidence>
<keyword evidence="1" id="KW-1133">Transmembrane helix</keyword>
<name>A0A2M7BY60_9BACT</name>
<reference evidence="3" key="1">
    <citation type="submission" date="2017-09" db="EMBL/GenBank/DDBJ databases">
        <title>Depth-based differentiation of microbial function through sediment-hosted aquifers and enrichment of novel symbionts in the deep terrestrial subsurface.</title>
        <authorList>
            <person name="Probst A.J."/>
            <person name="Ladd B."/>
            <person name="Jarett J.K."/>
            <person name="Geller-Mcgrath D.E."/>
            <person name="Sieber C.M.K."/>
            <person name="Emerson J.B."/>
            <person name="Anantharaman K."/>
            <person name="Thomas B.C."/>
            <person name="Malmstrom R."/>
            <person name="Stieglmeier M."/>
            <person name="Klingl A."/>
            <person name="Woyke T."/>
            <person name="Ryan C.M."/>
            <person name="Banfield J.F."/>
        </authorList>
    </citation>
    <scope>NUCLEOTIDE SEQUENCE [LARGE SCALE GENOMIC DNA]</scope>
</reference>
<feature type="non-terminal residue" evidence="2">
    <location>
        <position position="1"/>
    </location>
</feature>
<dbReference type="Proteomes" id="UP000230324">
    <property type="component" value="Unassembled WGS sequence"/>
</dbReference>
<protein>
    <recommendedName>
        <fullName evidence="4">EamA domain-containing protein</fullName>
    </recommendedName>
</protein>
<feature type="transmembrane region" description="Helical" evidence="1">
    <location>
        <begin position="184"/>
        <end position="202"/>
    </location>
</feature>
<comment type="caution">
    <text evidence="2">The sequence shown here is derived from an EMBL/GenBank/DDBJ whole genome shotgun (WGS) entry which is preliminary data.</text>
</comment>
<dbReference type="EMBL" id="PEUV01000038">
    <property type="protein sequence ID" value="PIV12588.1"/>
    <property type="molecule type" value="Genomic_DNA"/>
</dbReference>
<sequence>FLPIFSFLLFLSISPPQEILNLFRITAFILLVSGSVLISLKETSLKLFSLKNLKYPILASFLFAVTYFFSKILFLETTFLSGGFLILLGGGLGAVSFLILPETRKLIFSQKFTQKMSGLFVLGQIFGGVGVISLFYAVFLAKPSQVPLINALEGIRYAFLLLFVFVLAKKFPKILKEEISKKNLFQKIIAILLIGGGLALLVL</sequence>
<gene>
    <name evidence="2" type="ORF">COS47_01820</name>
</gene>
<organism evidence="2 3">
    <name type="scientific">Candidatus Nealsonbacteria bacterium CG03_land_8_20_14_0_80_36_12</name>
    <dbReference type="NCBI Taxonomy" id="1974701"/>
    <lineage>
        <taxon>Bacteria</taxon>
        <taxon>Candidatus Nealsoniibacteriota</taxon>
    </lineage>
</organism>
<dbReference type="AlphaFoldDB" id="A0A2M7BY60"/>